<dbReference type="GeneID" id="6085492"/>
<gene>
    <name evidence="6" type="ORF">LACBIDRAFT_256131</name>
</gene>
<comment type="similarity">
    <text evidence="3">Belongs to the pseudouridine synthase RluA family.</text>
</comment>
<feature type="region of interest" description="Disordered" evidence="4">
    <location>
        <begin position="374"/>
        <end position="414"/>
    </location>
</feature>
<dbReference type="KEGG" id="lbc:LACBIDRAFT_256131"/>
<keyword evidence="3" id="KW-0413">Isomerase</keyword>
<feature type="active site" evidence="1">
    <location>
        <position position="151"/>
    </location>
</feature>
<dbReference type="SUPFAM" id="SSF55120">
    <property type="entry name" value="Pseudouridine synthase"/>
    <property type="match status" value="1"/>
</dbReference>
<keyword evidence="2" id="KW-0694">RNA-binding</keyword>
<sequence length="478" mass="54000">MPTTDSSPIPQPPGLKKIAPYWYPYTTMTKMRWIGRELLEVVSTEFRDRSMEYYRYALESGVTTVNGQIAKPDTKLRDGDRIENIVHRHEPPVTSTPVKVLYHDVEREFLVVDKPGSIPVHASGRYYRNTLIEILVNDFGYKKCYPANRLDRLTSGLMIIPLSPDRARVLTDEFTTGTVRKEYVARVRGRFPAQEIVCEEPLLTVDRQMGLNIVHPEGKVLFIHLQPAKTVFNLIRYDENTNSSVVRCEPLTGRSHQLRVHLQYLGFPIANDPIYSESRIWGEKIGKGGVDTVPSDERSAPAPPPHLEELTKMGGSPESLRTEKDETGEDIGMGSPVPLSSEAVGVITRLRNMKDEDEDWSRWRDVVFRAKGALGPHNLPQGESTQSQGETITQSLGEGESSTDSPSQLTTDEPAQDVNTVIQSDNLYCPECYLPLHPDPKPEKLYIFLHARKYTTSFGAFETDMPEWAAEGWVWDQS</sequence>
<dbReference type="GO" id="GO:0003723">
    <property type="term" value="F:RNA binding"/>
    <property type="evidence" value="ECO:0007669"/>
    <property type="project" value="UniProtKB-KW"/>
</dbReference>
<dbReference type="EMBL" id="DS547163">
    <property type="protein sequence ID" value="EDQ99522.1"/>
    <property type="molecule type" value="Genomic_DNA"/>
</dbReference>
<keyword evidence="7" id="KW-1185">Reference proteome</keyword>
<dbReference type="PANTHER" id="PTHR21600:SF40">
    <property type="entry name" value="PSEUDOURIDYLATE SYNTHASE RPUSD2"/>
    <property type="match status" value="1"/>
</dbReference>
<accession>B0E0Y2</accession>
<dbReference type="Proteomes" id="UP000001194">
    <property type="component" value="Unassembled WGS sequence"/>
</dbReference>
<dbReference type="FunCoup" id="B0E0Y2">
    <property type="interactions" value="298"/>
</dbReference>
<evidence type="ECO:0000256" key="2">
    <source>
        <dbReference type="PROSITE-ProRule" id="PRU00182"/>
    </source>
</evidence>
<proteinExistence type="inferred from homology"/>
<dbReference type="STRING" id="486041.B0E0Y2"/>
<dbReference type="InParanoid" id="B0E0Y2"/>
<dbReference type="RefSeq" id="XP_001889871.1">
    <property type="nucleotide sequence ID" value="XM_001889836.1"/>
</dbReference>
<evidence type="ECO:0000259" key="5">
    <source>
        <dbReference type="Pfam" id="PF00849"/>
    </source>
</evidence>
<evidence type="ECO:0000256" key="4">
    <source>
        <dbReference type="SAM" id="MobiDB-lite"/>
    </source>
</evidence>
<dbReference type="PANTHER" id="PTHR21600">
    <property type="entry name" value="MITOCHONDRIAL RNA PSEUDOURIDINE SYNTHASE"/>
    <property type="match status" value="1"/>
</dbReference>
<dbReference type="SMR" id="B0E0Y2"/>
<dbReference type="HOGENOM" id="CLU_016902_12_0_1"/>
<dbReference type="AlphaFoldDB" id="B0E0Y2"/>
<comment type="function">
    <text evidence="3">Responsible for synthesis of pseudouridine from uracil.</text>
</comment>
<evidence type="ECO:0000313" key="6">
    <source>
        <dbReference type="EMBL" id="EDQ99522.1"/>
    </source>
</evidence>
<dbReference type="Gene3D" id="3.30.2350.10">
    <property type="entry name" value="Pseudouridine synthase"/>
    <property type="match status" value="1"/>
</dbReference>
<dbReference type="EC" id="5.4.99.-" evidence="3"/>
<dbReference type="InterPro" id="IPR006145">
    <property type="entry name" value="PsdUridine_synth_RsuA/RluA"/>
</dbReference>
<dbReference type="CDD" id="cd02557">
    <property type="entry name" value="PseudoU_synth_ScRIB2"/>
    <property type="match status" value="1"/>
</dbReference>
<dbReference type="GO" id="GO:0009982">
    <property type="term" value="F:pseudouridine synthase activity"/>
    <property type="evidence" value="ECO:0007669"/>
    <property type="project" value="InterPro"/>
</dbReference>
<comment type="catalytic activity">
    <reaction evidence="3">
        <text>a uridine in RNA = a pseudouridine in RNA</text>
        <dbReference type="Rhea" id="RHEA:48348"/>
        <dbReference type="Rhea" id="RHEA-COMP:12068"/>
        <dbReference type="Rhea" id="RHEA-COMP:12069"/>
        <dbReference type="ChEBI" id="CHEBI:65314"/>
        <dbReference type="ChEBI" id="CHEBI:65315"/>
    </reaction>
</comment>
<dbReference type="Pfam" id="PF00849">
    <property type="entry name" value="PseudoU_synth_2"/>
    <property type="match status" value="1"/>
</dbReference>
<reference evidence="6 7" key="1">
    <citation type="journal article" date="2008" name="Nature">
        <title>The genome of Laccaria bicolor provides insights into mycorrhizal symbiosis.</title>
        <authorList>
            <person name="Martin F."/>
            <person name="Aerts A."/>
            <person name="Ahren D."/>
            <person name="Brun A."/>
            <person name="Danchin E.G.J."/>
            <person name="Duchaussoy F."/>
            <person name="Gibon J."/>
            <person name="Kohler A."/>
            <person name="Lindquist E."/>
            <person name="Pereda V."/>
            <person name="Salamov A."/>
            <person name="Shapiro H.J."/>
            <person name="Wuyts J."/>
            <person name="Blaudez D."/>
            <person name="Buee M."/>
            <person name="Brokstein P."/>
            <person name="Canbaeck B."/>
            <person name="Cohen D."/>
            <person name="Courty P.E."/>
            <person name="Coutinho P.M."/>
            <person name="Delaruelle C."/>
            <person name="Detter J.C."/>
            <person name="Deveau A."/>
            <person name="DiFazio S."/>
            <person name="Duplessis S."/>
            <person name="Fraissinet-Tachet L."/>
            <person name="Lucic E."/>
            <person name="Frey-Klett P."/>
            <person name="Fourrey C."/>
            <person name="Feussner I."/>
            <person name="Gay G."/>
            <person name="Grimwood J."/>
            <person name="Hoegger P.J."/>
            <person name="Jain P."/>
            <person name="Kilaru S."/>
            <person name="Labbe J."/>
            <person name="Lin Y.C."/>
            <person name="Legue V."/>
            <person name="Le Tacon F."/>
            <person name="Marmeisse R."/>
            <person name="Melayah D."/>
            <person name="Montanini B."/>
            <person name="Muratet M."/>
            <person name="Nehls U."/>
            <person name="Niculita-Hirzel H."/>
            <person name="Oudot-Le Secq M.P."/>
            <person name="Peter M."/>
            <person name="Quesneville H."/>
            <person name="Rajashekar B."/>
            <person name="Reich M."/>
            <person name="Rouhier N."/>
            <person name="Schmutz J."/>
            <person name="Yin T."/>
            <person name="Chalot M."/>
            <person name="Henrissat B."/>
            <person name="Kuees U."/>
            <person name="Lucas S."/>
            <person name="Van de Peer Y."/>
            <person name="Podila G.K."/>
            <person name="Polle A."/>
            <person name="Pukkila P.J."/>
            <person name="Richardson P.M."/>
            <person name="Rouze P."/>
            <person name="Sanders I.R."/>
            <person name="Stajich J.E."/>
            <person name="Tunlid A."/>
            <person name="Tuskan G."/>
            <person name="Grigoriev I.V."/>
        </authorList>
    </citation>
    <scope>NUCLEOTIDE SEQUENCE [LARGE SCALE GENOMIC DNA]</scope>
    <source>
        <strain evidence="7">S238N-H82 / ATCC MYA-4686</strain>
    </source>
</reference>
<feature type="region of interest" description="Disordered" evidence="4">
    <location>
        <begin position="291"/>
        <end position="339"/>
    </location>
</feature>
<dbReference type="GO" id="GO:0000455">
    <property type="term" value="P:enzyme-directed rRNA pseudouridine synthesis"/>
    <property type="evidence" value="ECO:0007669"/>
    <property type="project" value="TreeGrafter"/>
</dbReference>
<dbReference type="OrthoDB" id="424794at2759"/>
<protein>
    <recommendedName>
        <fullName evidence="3">Pseudouridine synthase</fullName>
        <ecNumber evidence="3">5.4.99.-</ecNumber>
    </recommendedName>
</protein>
<feature type="domain" description="Pseudouridine synthase RsuA/RluA-like" evidence="5">
    <location>
        <begin position="109"/>
        <end position="263"/>
    </location>
</feature>
<dbReference type="PROSITE" id="PS50889">
    <property type="entry name" value="S4"/>
    <property type="match status" value="1"/>
</dbReference>
<organism evidence="7">
    <name type="scientific">Laccaria bicolor (strain S238N-H82 / ATCC MYA-4686)</name>
    <name type="common">Bicoloured deceiver</name>
    <name type="synonym">Laccaria laccata var. bicolor</name>
    <dbReference type="NCBI Taxonomy" id="486041"/>
    <lineage>
        <taxon>Eukaryota</taxon>
        <taxon>Fungi</taxon>
        <taxon>Dikarya</taxon>
        <taxon>Basidiomycota</taxon>
        <taxon>Agaricomycotina</taxon>
        <taxon>Agaricomycetes</taxon>
        <taxon>Agaricomycetidae</taxon>
        <taxon>Agaricales</taxon>
        <taxon>Agaricineae</taxon>
        <taxon>Hydnangiaceae</taxon>
        <taxon>Laccaria</taxon>
    </lineage>
</organism>
<evidence type="ECO:0000256" key="3">
    <source>
        <dbReference type="RuleBase" id="RU362028"/>
    </source>
</evidence>
<dbReference type="NCBIfam" id="TIGR00005">
    <property type="entry name" value="rluA_subfam"/>
    <property type="match status" value="1"/>
</dbReference>
<evidence type="ECO:0000256" key="1">
    <source>
        <dbReference type="PIRSR" id="PIRSR606225-1"/>
    </source>
</evidence>
<name>B0E0Y2_LACBS</name>
<dbReference type="InterPro" id="IPR006225">
    <property type="entry name" value="PsdUridine_synth_RluC/D"/>
</dbReference>
<feature type="compositionally biased region" description="Polar residues" evidence="4">
    <location>
        <begin position="381"/>
        <end position="414"/>
    </location>
</feature>
<evidence type="ECO:0000313" key="7">
    <source>
        <dbReference type="Proteomes" id="UP000001194"/>
    </source>
</evidence>
<dbReference type="InterPro" id="IPR050188">
    <property type="entry name" value="RluA_PseudoU_synthase"/>
</dbReference>
<dbReference type="InterPro" id="IPR020103">
    <property type="entry name" value="PsdUridine_synth_cat_dom_sf"/>
</dbReference>